<sequence>MNRFQKSVNILTPKFIKRAVINSAITSNSDFSSWIGKTFFGLENGTLETNENIYSVISRLSNIVSTLPFKKYKNYEQQFDKETDKLIYYPNQNQTLDDVIKTLEVSRNTNGNGYALIFRDLRGKLDKLVVLNPIYVEPVIERDSKELWYQVSDDGKTYYFHNLDIIHVKHISGNGNWKGISPISVLKNSNEFDKSVREFSLKEMQSLRDSFIITYGSNIDEEKRKAVIEDFRRFYKDNGGIIFQEPGITITEMKRNFIAGDMEITENITRDRIANVYNVPAIFLNKSSESFSSNEQLMQLFVNMTLVPIVRQYEREFDKKILTSDERLKGNYFKFNLNGLLRGDSAARKDFYHGAIRDGYLTQDEVRALEEFPPKGGKASELWISGDMYPLEMDPRERKTNTRTRDRTE</sequence>
<dbReference type="Proteomes" id="UP000552309">
    <property type="component" value="Unassembled WGS sequence"/>
</dbReference>
<dbReference type="InterPro" id="IPR006427">
    <property type="entry name" value="Portal_HK97"/>
</dbReference>
<dbReference type="NCBIfam" id="TIGR01537">
    <property type="entry name" value="portal_HK97"/>
    <property type="match status" value="1"/>
</dbReference>
<evidence type="ECO:0000313" key="1">
    <source>
        <dbReference type="EMBL" id="MBC2142853.1"/>
    </source>
</evidence>
<proteinExistence type="predicted"/>
<dbReference type="AlphaFoldDB" id="A0AB73HA15"/>
<accession>A0AB73HA15</accession>
<reference evidence="1 2" key="1">
    <citation type="submission" date="2020-03" db="EMBL/GenBank/DDBJ databases">
        <title>Soil Listeria distribution.</title>
        <authorList>
            <person name="Liao J."/>
            <person name="Wiedmann M."/>
        </authorList>
    </citation>
    <scope>NUCLEOTIDE SEQUENCE [LARGE SCALE GENOMIC DNA]</scope>
    <source>
        <strain evidence="1 2">FSL L7-0297</strain>
    </source>
</reference>
<protein>
    <submittedName>
        <fullName evidence="1">Phage portal protein</fullName>
    </submittedName>
</protein>
<dbReference type="InterPro" id="IPR006944">
    <property type="entry name" value="Phage/GTA_portal"/>
</dbReference>
<organism evidence="1 2">
    <name type="scientific">Listeria innocua</name>
    <dbReference type="NCBI Taxonomy" id="1642"/>
    <lineage>
        <taxon>Bacteria</taxon>
        <taxon>Bacillati</taxon>
        <taxon>Bacillota</taxon>
        <taxon>Bacilli</taxon>
        <taxon>Bacillales</taxon>
        <taxon>Listeriaceae</taxon>
        <taxon>Listeria</taxon>
    </lineage>
</organism>
<dbReference type="EMBL" id="JAARXV010000005">
    <property type="protein sequence ID" value="MBC2142853.1"/>
    <property type="molecule type" value="Genomic_DNA"/>
</dbReference>
<comment type="caution">
    <text evidence="1">The sequence shown here is derived from an EMBL/GenBank/DDBJ whole genome shotgun (WGS) entry which is preliminary data.</text>
</comment>
<dbReference type="Pfam" id="PF04860">
    <property type="entry name" value="Phage_portal"/>
    <property type="match status" value="1"/>
</dbReference>
<evidence type="ECO:0000313" key="2">
    <source>
        <dbReference type="Proteomes" id="UP000552309"/>
    </source>
</evidence>
<gene>
    <name evidence="1" type="ORF">HCA89_11065</name>
</gene>
<name>A0AB73HA15_LISIO</name>
<dbReference type="RefSeq" id="WP_185543630.1">
    <property type="nucleotide sequence ID" value="NZ_JAARXV010000005.1"/>
</dbReference>